<dbReference type="RefSeq" id="WP_188599608.1">
    <property type="nucleotide sequence ID" value="NZ_CP150664.1"/>
</dbReference>
<dbReference type="EMBL" id="BMJW01000004">
    <property type="protein sequence ID" value="GGH04137.1"/>
    <property type="molecule type" value="Genomic_DNA"/>
</dbReference>
<dbReference type="AlphaFoldDB" id="A0A917I1T9"/>
<reference evidence="1" key="2">
    <citation type="submission" date="2020-09" db="EMBL/GenBank/DDBJ databases">
        <authorList>
            <person name="Sun Q."/>
            <person name="Zhou Y."/>
        </authorList>
    </citation>
    <scope>NUCLEOTIDE SEQUENCE</scope>
    <source>
        <strain evidence="1">CGMCC 1.15763</strain>
    </source>
</reference>
<keyword evidence="2" id="KW-1185">Reference proteome</keyword>
<dbReference type="Proteomes" id="UP000633278">
    <property type="component" value="Unassembled WGS sequence"/>
</dbReference>
<organism evidence="1 2">
    <name type="scientific">Polaribacter pacificus</name>
    <dbReference type="NCBI Taxonomy" id="1775173"/>
    <lineage>
        <taxon>Bacteria</taxon>
        <taxon>Pseudomonadati</taxon>
        <taxon>Bacteroidota</taxon>
        <taxon>Flavobacteriia</taxon>
        <taxon>Flavobacteriales</taxon>
        <taxon>Flavobacteriaceae</taxon>
    </lineage>
</organism>
<protein>
    <submittedName>
        <fullName evidence="1">Uncharacterized protein</fullName>
    </submittedName>
</protein>
<gene>
    <name evidence="1" type="ORF">GCM10011416_24050</name>
</gene>
<proteinExistence type="predicted"/>
<evidence type="ECO:0000313" key="1">
    <source>
        <dbReference type="EMBL" id="GGH04137.1"/>
    </source>
</evidence>
<comment type="caution">
    <text evidence="1">The sequence shown here is derived from an EMBL/GenBank/DDBJ whole genome shotgun (WGS) entry which is preliminary data.</text>
</comment>
<sequence>MTFEQLNRHIIPMTEFTLKWRFTEEEYDCLPEQHLNELKPLDKVGAEFLADFLNDCKVHSELPFKNGMFRNLDKAKILENNDKEITKWLYQRAIPFDKEVFLSWDGNNGMITKWKFVVKYWNSIFYGGADDLTVFDQSLEWTLFFFHEDEIHFGTNKNYEPIAEFDKEWFVI</sequence>
<evidence type="ECO:0000313" key="2">
    <source>
        <dbReference type="Proteomes" id="UP000633278"/>
    </source>
</evidence>
<accession>A0A917I1T9</accession>
<reference evidence="1" key="1">
    <citation type="journal article" date="2014" name="Int. J. Syst. Evol. Microbiol.">
        <title>Complete genome sequence of Corynebacterium casei LMG S-19264T (=DSM 44701T), isolated from a smear-ripened cheese.</title>
        <authorList>
            <consortium name="US DOE Joint Genome Institute (JGI-PGF)"/>
            <person name="Walter F."/>
            <person name="Albersmeier A."/>
            <person name="Kalinowski J."/>
            <person name="Ruckert C."/>
        </authorList>
    </citation>
    <scope>NUCLEOTIDE SEQUENCE</scope>
    <source>
        <strain evidence="1">CGMCC 1.15763</strain>
    </source>
</reference>
<name>A0A917I1T9_9FLAO</name>